<dbReference type="OrthoDB" id="1676884at2"/>
<reference evidence="1 2" key="1">
    <citation type="journal article" date="2017" name="Nat. Microbiol.">
        <title>Natural product diversity associated with the nematode symbionts Photorhabdus and Xenorhabdus.</title>
        <authorList>
            <person name="Tobias N.J."/>
            <person name="Wolff H."/>
            <person name="Djahanschiri B."/>
            <person name="Grundmann F."/>
            <person name="Kronenwerth M."/>
            <person name="Shi Y.M."/>
            <person name="Simonyi S."/>
            <person name="Grun P."/>
            <person name="Shapiro-Ilan D."/>
            <person name="Pidot S.J."/>
            <person name="Stinear T.P."/>
            <person name="Ebersberger I."/>
            <person name="Bode H.B."/>
        </authorList>
    </citation>
    <scope>NUCLEOTIDE SEQUENCE [LARGE SCALE GENOMIC DNA]</scope>
    <source>
        <strain evidence="1 2">DSM 17903</strain>
    </source>
</reference>
<dbReference type="AlphaFoldDB" id="A0A2G0Q1J1"/>
<keyword evidence="1" id="KW-0645">Protease</keyword>
<dbReference type="GO" id="GO:0008233">
    <property type="term" value="F:peptidase activity"/>
    <property type="evidence" value="ECO:0007669"/>
    <property type="project" value="UniProtKB-KW"/>
</dbReference>
<protein>
    <submittedName>
        <fullName evidence="1">Serine protease</fullName>
    </submittedName>
</protein>
<evidence type="ECO:0000313" key="1">
    <source>
        <dbReference type="EMBL" id="PHM53082.1"/>
    </source>
</evidence>
<evidence type="ECO:0000313" key="2">
    <source>
        <dbReference type="Proteomes" id="UP000225433"/>
    </source>
</evidence>
<name>A0A2G0Q1J1_XENHO</name>
<sequence length="172" mass="19429">MEKKYTVTYKVAPMGAKYVYQADKNEHKAGDVHSSSGGHMWYVINDGNGNERSYGFESVYDQPWGEVRVTTHDNAAYQQTSYEVTVALNESQYKKLIAFSQNPKEIGGFRDTEYSLHSNSCVDFVFFSLTSIGYNTHGMQGNLVPVNNIIPLNNMFKFNGAEIISNHFIRDG</sequence>
<gene>
    <name evidence="1" type="ORF">Xhom_03966</name>
</gene>
<keyword evidence="1" id="KW-0378">Hydrolase</keyword>
<dbReference type="Proteomes" id="UP000225433">
    <property type="component" value="Unassembled WGS sequence"/>
</dbReference>
<dbReference type="RefSeq" id="WP_084023065.1">
    <property type="nucleotide sequence ID" value="NZ_CAWNQJ010000101.1"/>
</dbReference>
<comment type="caution">
    <text evidence="1">The sequence shown here is derived from an EMBL/GenBank/DDBJ whole genome shotgun (WGS) entry which is preliminary data.</text>
</comment>
<proteinExistence type="predicted"/>
<dbReference type="EMBL" id="NJAI01000007">
    <property type="protein sequence ID" value="PHM53082.1"/>
    <property type="molecule type" value="Genomic_DNA"/>
</dbReference>
<organism evidence="1 2">
    <name type="scientific">Xenorhabdus hominickii</name>
    <dbReference type="NCBI Taxonomy" id="351679"/>
    <lineage>
        <taxon>Bacteria</taxon>
        <taxon>Pseudomonadati</taxon>
        <taxon>Pseudomonadota</taxon>
        <taxon>Gammaproteobacteria</taxon>
        <taxon>Enterobacterales</taxon>
        <taxon>Morganellaceae</taxon>
        <taxon>Xenorhabdus</taxon>
    </lineage>
</organism>
<accession>A0A2G0Q1J1</accession>
<dbReference type="GO" id="GO:0006508">
    <property type="term" value="P:proteolysis"/>
    <property type="evidence" value="ECO:0007669"/>
    <property type="project" value="UniProtKB-KW"/>
</dbReference>